<protein>
    <submittedName>
        <fullName evidence="1">Uncharacterized protein</fullName>
    </submittedName>
</protein>
<evidence type="ECO:0000313" key="2">
    <source>
        <dbReference type="Proteomes" id="UP000269945"/>
    </source>
</evidence>
<accession>A0A9X9Q514</accession>
<dbReference type="EMBL" id="CYRY02035837">
    <property type="protein sequence ID" value="VCX15744.1"/>
    <property type="molecule type" value="Genomic_DNA"/>
</dbReference>
<dbReference type="AlphaFoldDB" id="A0A9X9Q514"/>
<dbReference type="Proteomes" id="UP000269945">
    <property type="component" value="Unassembled WGS sequence"/>
</dbReference>
<keyword evidence="2" id="KW-1185">Reference proteome</keyword>
<gene>
    <name evidence="1" type="ORF">BN2614_LOCUS1</name>
</gene>
<organism evidence="1 2">
    <name type="scientific">Gulo gulo</name>
    <name type="common">Wolverine</name>
    <name type="synonym">Gluton</name>
    <dbReference type="NCBI Taxonomy" id="48420"/>
    <lineage>
        <taxon>Eukaryota</taxon>
        <taxon>Metazoa</taxon>
        <taxon>Chordata</taxon>
        <taxon>Craniata</taxon>
        <taxon>Vertebrata</taxon>
        <taxon>Euteleostomi</taxon>
        <taxon>Mammalia</taxon>
        <taxon>Eutheria</taxon>
        <taxon>Laurasiatheria</taxon>
        <taxon>Carnivora</taxon>
        <taxon>Caniformia</taxon>
        <taxon>Musteloidea</taxon>
        <taxon>Mustelidae</taxon>
        <taxon>Guloninae</taxon>
        <taxon>Gulo</taxon>
    </lineage>
</organism>
<comment type="caution">
    <text evidence="1">The sequence shown here is derived from an EMBL/GenBank/DDBJ whole genome shotgun (WGS) entry which is preliminary data.</text>
</comment>
<name>A0A9X9Q514_GULGU</name>
<proteinExistence type="predicted"/>
<sequence length="68" mass="7776">MKQRPNNKIEEEIMFTWGYDIEEVFKFIHPNFCQSPVVLVDDMTSATRESVGSCLPKNVTNMGASHNL</sequence>
<evidence type="ECO:0000313" key="1">
    <source>
        <dbReference type="EMBL" id="VCX15744.1"/>
    </source>
</evidence>
<reference evidence="1 2" key="1">
    <citation type="submission" date="2018-10" db="EMBL/GenBank/DDBJ databases">
        <authorList>
            <person name="Ekblom R."/>
            <person name="Jareborg N."/>
        </authorList>
    </citation>
    <scope>NUCLEOTIDE SEQUENCE [LARGE SCALE GENOMIC DNA]</scope>
    <source>
        <tissue evidence="1">Muscle</tissue>
    </source>
</reference>